<evidence type="ECO:0000313" key="2">
    <source>
        <dbReference type="EMBL" id="SFE41939.1"/>
    </source>
</evidence>
<keyword evidence="3" id="KW-1185">Reference proteome</keyword>
<protein>
    <submittedName>
        <fullName evidence="2">Polysaccharide pyruvyl transferase</fullName>
    </submittedName>
</protein>
<dbReference type="GO" id="GO:0016740">
    <property type="term" value="F:transferase activity"/>
    <property type="evidence" value="ECO:0007669"/>
    <property type="project" value="UniProtKB-KW"/>
</dbReference>
<sequence>MKNPKIGILTLPFNSNYGGILQAYALIHYLKGCGYNTYHIYRDFPEKNKLTQIAKDLIKFMIGRTKKKRVKGRYTSSFFKEYVAPRSHRIRTLSDLKRLKDYQFSTVIVGSDQVWRKACIYGDLKMNYFLDFVGPNTNRVAYAASFGIDEWQYDDTETKEIRREVEKFQAISVRERSGVDLCEKYWGLRAEHVIDPVMLLSVDDYSKMIEKDDLPDNSNECFVYTLDVSAEKDEIVSNVSQKLGFSTYSIDSNRKVKPRVSEWLKGFHDAKFVVTDSFHGCVFSILFNKPFLVIANKERGIARFSSVLNDFGLLDRMIYSKEENYEKIVSEQIDWEAVNSILAEKRKAAHHFLVNAIK</sequence>
<gene>
    <name evidence="2" type="ORF">SAMN05216283_10191</name>
</gene>
<keyword evidence="2" id="KW-0808">Transferase</keyword>
<evidence type="ECO:0000259" key="1">
    <source>
        <dbReference type="Pfam" id="PF04230"/>
    </source>
</evidence>
<evidence type="ECO:0000313" key="3">
    <source>
        <dbReference type="Proteomes" id="UP000198964"/>
    </source>
</evidence>
<dbReference type="Pfam" id="PF04230">
    <property type="entry name" value="PS_pyruv_trans"/>
    <property type="match status" value="1"/>
</dbReference>
<reference evidence="2 3" key="1">
    <citation type="submission" date="2016-10" db="EMBL/GenBank/DDBJ databases">
        <authorList>
            <person name="de Groot N.N."/>
        </authorList>
    </citation>
    <scope>NUCLEOTIDE SEQUENCE [LARGE SCALE GENOMIC DNA]</scope>
    <source>
        <strain evidence="2 3">CGMCC 1.9156</strain>
    </source>
</reference>
<feature type="domain" description="Polysaccharide pyruvyl transferase" evidence="1">
    <location>
        <begin position="16"/>
        <end position="297"/>
    </location>
</feature>
<dbReference type="STRING" id="655355.SAMN05216283_10191"/>
<dbReference type="AlphaFoldDB" id="A0A1I2ADP1"/>
<dbReference type="Proteomes" id="UP000198964">
    <property type="component" value="Unassembled WGS sequence"/>
</dbReference>
<dbReference type="RefSeq" id="WP_093917852.1">
    <property type="nucleotide sequence ID" value="NZ_FONW01000001.1"/>
</dbReference>
<dbReference type="InterPro" id="IPR007345">
    <property type="entry name" value="Polysacch_pyruvyl_Trfase"/>
</dbReference>
<dbReference type="EMBL" id="FONW01000001">
    <property type="protein sequence ID" value="SFE41939.1"/>
    <property type="molecule type" value="Genomic_DNA"/>
</dbReference>
<proteinExistence type="predicted"/>
<organism evidence="2 3">
    <name type="scientific">Sunxiuqinia elliptica</name>
    <dbReference type="NCBI Taxonomy" id="655355"/>
    <lineage>
        <taxon>Bacteria</taxon>
        <taxon>Pseudomonadati</taxon>
        <taxon>Bacteroidota</taxon>
        <taxon>Bacteroidia</taxon>
        <taxon>Marinilabiliales</taxon>
        <taxon>Prolixibacteraceae</taxon>
        <taxon>Sunxiuqinia</taxon>
    </lineage>
</organism>
<name>A0A1I2ADP1_9BACT</name>
<accession>A0A1I2ADP1</accession>